<dbReference type="Pfam" id="PF23701">
    <property type="entry name" value="MIAC"/>
    <property type="match status" value="1"/>
</dbReference>
<dbReference type="Proteomes" id="UP000694387">
    <property type="component" value="Chromosome 22"/>
</dbReference>
<feature type="region of interest" description="Disordered" evidence="1">
    <location>
        <begin position="1"/>
        <end position="23"/>
    </location>
</feature>
<dbReference type="GeneTree" id="ENSGT01090000263345"/>
<organism evidence="2 3">
    <name type="scientific">Equus asinus</name>
    <name type="common">Donkey</name>
    <name type="synonym">Equus africanus asinus</name>
    <dbReference type="NCBI Taxonomy" id="9793"/>
    <lineage>
        <taxon>Eukaryota</taxon>
        <taxon>Metazoa</taxon>
        <taxon>Chordata</taxon>
        <taxon>Craniata</taxon>
        <taxon>Vertebrata</taxon>
        <taxon>Euteleostomi</taxon>
        <taxon>Mammalia</taxon>
        <taxon>Eutheria</taxon>
        <taxon>Laurasiatheria</taxon>
        <taxon>Perissodactyla</taxon>
        <taxon>Equidae</taxon>
        <taxon>Equus</taxon>
    </lineage>
</organism>
<dbReference type="AlphaFoldDB" id="A0A9L0IFK4"/>
<dbReference type="Ensembl" id="ENSEAST00005066083.1">
    <property type="protein sequence ID" value="ENSEASP00005035838.1"/>
    <property type="gene ID" value="ENSEASG00005032977.1"/>
</dbReference>
<evidence type="ECO:0000313" key="2">
    <source>
        <dbReference type="Ensembl" id="ENSEASP00005035838.1"/>
    </source>
</evidence>
<reference evidence="2" key="3">
    <citation type="submission" date="2025-09" db="UniProtKB">
        <authorList>
            <consortium name="Ensembl"/>
        </authorList>
    </citation>
    <scope>IDENTIFICATION</scope>
</reference>
<reference evidence="2" key="2">
    <citation type="submission" date="2025-08" db="UniProtKB">
        <authorList>
            <consortium name="Ensembl"/>
        </authorList>
    </citation>
    <scope>IDENTIFICATION</scope>
</reference>
<evidence type="ECO:0000256" key="1">
    <source>
        <dbReference type="SAM" id="MobiDB-lite"/>
    </source>
</evidence>
<dbReference type="InterPro" id="IPR057129">
    <property type="entry name" value="MIAC"/>
</dbReference>
<sequence>MERAGVPRLSPRRSSVEAKMQSTSCRVRKSSTVTAWPAVVLLLSWGQRGDRWGNTEHAPTWTPSLCPPAVKAPERLQGWEPEHLGSPAAFAQTTDSFLWSLVQR</sequence>
<name>A0A9L0IFK4_EQUAS</name>
<proteinExistence type="predicted"/>
<accession>A0A9L0IFK4</accession>
<reference evidence="2 3" key="1">
    <citation type="journal article" date="2020" name="Nat. Commun.">
        <title>Donkey genomes provide new insights into domestication and selection for coat color.</title>
        <authorList>
            <person name="Wang"/>
            <person name="C."/>
            <person name="Li"/>
            <person name="H."/>
            <person name="Guo"/>
            <person name="Y."/>
            <person name="Huang"/>
            <person name="J."/>
            <person name="Sun"/>
            <person name="Y."/>
            <person name="Min"/>
            <person name="J."/>
            <person name="Wang"/>
            <person name="J."/>
            <person name="Fang"/>
            <person name="X."/>
            <person name="Zhao"/>
            <person name="Z."/>
            <person name="Wang"/>
            <person name="S."/>
            <person name="Zhang"/>
            <person name="Y."/>
            <person name="Liu"/>
            <person name="Q."/>
            <person name="Jiang"/>
            <person name="Q."/>
            <person name="Wang"/>
            <person name="X."/>
            <person name="Guo"/>
            <person name="Y."/>
            <person name="Yang"/>
            <person name="C."/>
            <person name="Wang"/>
            <person name="Y."/>
            <person name="Tian"/>
            <person name="F."/>
            <person name="Zhuang"/>
            <person name="G."/>
            <person name="Fan"/>
            <person name="Y."/>
            <person name="Gao"/>
            <person name="Q."/>
            <person name="Li"/>
            <person name="Y."/>
            <person name="Ju"/>
            <person name="Z."/>
            <person name="Li"/>
            <person name="J."/>
            <person name="Li"/>
            <person name="R."/>
            <person name="Hou"/>
            <person name="M."/>
            <person name="Yang"/>
            <person name="G."/>
            <person name="Liu"/>
            <person name="G."/>
            <person name="Liu"/>
            <person name="W."/>
            <person name="Guo"/>
            <person name="J."/>
            <person name="Pan"/>
            <person name="S."/>
            <person name="Fan"/>
            <person name="G."/>
            <person name="Zhang"/>
            <person name="W."/>
            <person name="Zhang"/>
            <person name="R."/>
            <person name="Yu"/>
            <person name="J."/>
            <person name="Zhang"/>
            <person name="X."/>
            <person name="Yin"/>
            <person name="Q."/>
            <person name="Ji"/>
            <person name="C."/>
            <person name="Jin"/>
            <person name="Y."/>
            <person name="Yue"/>
            <person name="G."/>
            <person name="Liu"/>
            <person name="M."/>
            <person name="Xu"/>
            <person name="J."/>
            <person name="Liu"/>
            <person name="S."/>
            <person name="Jordana"/>
            <person name="J."/>
            <person name="Noce"/>
            <person name="A."/>
            <person name="Amills"/>
            <person name="M."/>
            <person name="Wu"/>
            <person name="D.D."/>
            <person name="Li"/>
            <person name="S."/>
            <person name="Zhou"/>
            <person name="X. and Zhong"/>
            <person name="J."/>
        </authorList>
    </citation>
    <scope>NUCLEOTIDE SEQUENCE [LARGE SCALE GENOMIC DNA]</scope>
</reference>
<keyword evidence="3" id="KW-1185">Reference proteome</keyword>
<protein>
    <submittedName>
        <fullName evidence="2">Uncharacterized protein</fullName>
    </submittedName>
</protein>
<evidence type="ECO:0000313" key="3">
    <source>
        <dbReference type="Proteomes" id="UP000694387"/>
    </source>
</evidence>